<sequence length="849" mass="95434">MASKRIPTAQTVAGDNDLLTEILLRLPIRPLLRFKSVSKHWLSLITNPHFCRRRSRAPSGLFLRRRPNLINPEYDFIPLEDTSPTKPPFGTLTFSDDRHGIRIFQSCNGLLCCCISVGFNADCKYYIYNPTTHQFSTLPIPSGRGFWYSRGVGSVYAVNLAFDPSKSPHYKAVCVYNSQILPLQFSIEVYSSQTGLWSRSVYSSQTGLWSRSGDPFSSDVNFGLGVFWKGAINWVSRRADSLYFDVDEERLGKMPMPPLRDGREERRLRYFGESGDHLHLIEIYVMDAFPESILGLHYYKFLILNLLRRNDDNESFLVLGIPGKAIRYNIKDKTFKKLCDFPPGHLNFEPDHAPMSGSSGLKVSCDGAFKGENAAVGIIVSDINGKTELSSASNQLGIQNSLYRSGLKVSCDGAFKGENAAVGIIVSDINGKSQSTSVKLRAHQFIHKVLSFRRQPNTDTTKSATIMAAESIPSAHRVTGDDDLLTGILIRLPTKPLLRFKSVSKHWLSLITSPYFYRRRSQGITTPSGLFLRRYSSPKHDFIPLDGTSATKPHFRTLNIVERGGIQISQSCNGLLCCFTVQRTNAPCKYYICNPTTQKITTLPDPSGRIFNYTRGVQLAFDPSKSSCYKVVCVYSAVGLSGHYEIEVYSSETGIWSRSGNPFRSSVKFKQGVFWNGAINWFSSSDEFLCFNVDEELLRTLSMPPVPSGGERRFVKYFVESNDHLHLIENYGPPTSHVIVYEMPRDYSGWFVKYIVDLDAVMKAFPGSINEGVDPSDVNYYMFLILNLTRMDDDDESFLLFTLPGKAMRYNLSDRTFKIALDLDEGQSGIAPIVPWAVAFPYIETLACV</sequence>
<dbReference type="EMBL" id="CAUOFW020000692">
    <property type="protein sequence ID" value="CAK9135121.1"/>
    <property type="molecule type" value="Genomic_DNA"/>
</dbReference>
<keyword evidence="3" id="KW-1185">Reference proteome</keyword>
<proteinExistence type="predicted"/>
<feature type="domain" description="F-box" evidence="1">
    <location>
        <begin position="14"/>
        <end position="54"/>
    </location>
</feature>
<dbReference type="SMART" id="SM00256">
    <property type="entry name" value="FBOX"/>
    <property type="match status" value="2"/>
</dbReference>
<accession>A0ABC8QR09</accession>
<evidence type="ECO:0000313" key="2">
    <source>
        <dbReference type="EMBL" id="CAK9135121.1"/>
    </source>
</evidence>
<dbReference type="PANTHER" id="PTHR35546:SF115">
    <property type="entry name" value="F-BOX DOMAIN-CONTAINING PROTEIN"/>
    <property type="match status" value="1"/>
</dbReference>
<dbReference type="Pfam" id="PF07734">
    <property type="entry name" value="FBA_1"/>
    <property type="match status" value="2"/>
</dbReference>
<name>A0ABC8QR09_9AQUA</name>
<dbReference type="AlphaFoldDB" id="A0ABC8QR09"/>
<dbReference type="SUPFAM" id="SSF81383">
    <property type="entry name" value="F-box domain"/>
    <property type="match status" value="2"/>
</dbReference>
<dbReference type="InterPro" id="IPR036047">
    <property type="entry name" value="F-box-like_dom_sf"/>
</dbReference>
<comment type="caution">
    <text evidence="2">The sequence shown here is derived from an EMBL/GenBank/DDBJ whole genome shotgun (WGS) entry which is preliminary data.</text>
</comment>
<evidence type="ECO:0000259" key="1">
    <source>
        <dbReference type="SMART" id="SM00256"/>
    </source>
</evidence>
<gene>
    <name evidence="2" type="ORF">ILEXP_LOCUS2054</name>
</gene>
<feature type="domain" description="F-box" evidence="1">
    <location>
        <begin position="480"/>
        <end position="520"/>
    </location>
</feature>
<dbReference type="InterPro" id="IPR006527">
    <property type="entry name" value="F-box-assoc_dom_typ1"/>
</dbReference>
<dbReference type="Pfam" id="PF00646">
    <property type="entry name" value="F-box"/>
    <property type="match status" value="2"/>
</dbReference>
<dbReference type="InterPro" id="IPR017451">
    <property type="entry name" value="F-box-assoc_interact_dom"/>
</dbReference>
<dbReference type="CDD" id="cd22157">
    <property type="entry name" value="F-box_AtFBW1-like"/>
    <property type="match status" value="1"/>
</dbReference>
<evidence type="ECO:0000313" key="3">
    <source>
        <dbReference type="Proteomes" id="UP001642360"/>
    </source>
</evidence>
<dbReference type="NCBIfam" id="TIGR01640">
    <property type="entry name" value="F_box_assoc_1"/>
    <property type="match status" value="1"/>
</dbReference>
<dbReference type="PANTHER" id="PTHR35546">
    <property type="entry name" value="F-BOX PROTEIN INTERACTION DOMAIN PROTEIN-RELATED"/>
    <property type="match status" value="1"/>
</dbReference>
<dbReference type="Proteomes" id="UP001642360">
    <property type="component" value="Unassembled WGS sequence"/>
</dbReference>
<dbReference type="InterPro" id="IPR055290">
    <property type="entry name" value="At3g26010-like"/>
</dbReference>
<organism evidence="2 3">
    <name type="scientific">Ilex paraguariensis</name>
    <name type="common">yerba mate</name>
    <dbReference type="NCBI Taxonomy" id="185542"/>
    <lineage>
        <taxon>Eukaryota</taxon>
        <taxon>Viridiplantae</taxon>
        <taxon>Streptophyta</taxon>
        <taxon>Embryophyta</taxon>
        <taxon>Tracheophyta</taxon>
        <taxon>Spermatophyta</taxon>
        <taxon>Magnoliopsida</taxon>
        <taxon>eudicotyledons</taxon>
        <taxon>Gunneridae</taxon>
        <taxon>Pentapetalae</taxon>
        <taxon>asterids</taxon>
        <taxon>campanulids</taxon>
        <taxon>Aquifoliales</taxon>
        <taxon>Aquifoliaceae</taxon>
        <taxon>Ilex</taxon>
    </lineage>
</organism>
<protein>
    <recommendedName>
        <fullName evidence="1">F-box domain-containing protein</fullName>
    </recommendedName>
</protein>
<reference evidence="2 3" key="1">
    <citation type="submission" date="2024-02" db="EMBL/GenBank/DDBJ databases">
        <authorList>
            <person name="Vignale AGUSTIN F."/>
            <person name="Sosa J E."/>
            <person name="Modenutti C."/>
        </authorList>
    </citation>
    <scope>NUCLEOTIDE SEQUENCE [LARGE SCALE GENOMIC DNA]</scope>
</reference>
<dbReference type="InterPro" id="IPR001810">
    <property type="entry name" value="F-box_dom"/>
</dbReference>